<proteinExistence type="predicted"/>
<evidence type="ECO:0000313" key="3">
    <source>
        <dbReference type="Proteomes" id="UP001189429"/>
    </source>
</evidence>
<feature type="compositionally biased region" description="Basic and acidic residues" evidence="1">
    <location>
        <begin position="26"/>
        <end position="47"/>
    </location>
</feature>
<organism evidence="2 3">
    <name type="scientific">Prorocentrum cordatum</name>
    <dbReference type="NCBI Taxonomy" id="2364126"/>
    <lineage>
        <taxon>Eukaryota</taxon>
        <taxon>Sar</taxon>
        <taxon>Alveolata</taxon>
        <taxon>Dinophyceae</taxon>
        <taxon>Prorocentrales</taxon>
        <taxon>Prorocentraceae</taxon>
        <taxon>Prorocentrum</taxon>
    </lineage>
</organism>
<evidence type="ECO:0000256" key="1">
    <source>
        <dbReference type="SAM" id="MobiDB-lite"/>
    </source>
</evidence>
<protein>
    <submittedName>
        <fullName evidence="2">Uncharacterized protein</fullName>
    </submittedName>
</protein>
<dbReference type="EMBL" id="CAUYUJ010017303">
    <property type="protein sequence ID" value="CAK0873659.1"/>
    <property type="molecule type" value="Genomic_DNA"/>
</dbReference>
<feature type="region of interest" description="Disordered" evidence="1">
    <location>
        <begin position="1"/>
        <end position="52"/>
    </location>
</feature>
<feature type="compositionally biased region" description="Basic residues" evidence="1">
    <location>
        <begin position="1"/>
        <end position="14"/>
    </location>
</feature>
<evidence type="ECO:0000313" key="2">
    <source>
        <dbReference type="EMBL" id="CAK0873659.1"/>
    </source>
</evidence>
<name>A0ABN9VL89_9DINO</name>
<feature type="non-terminal residue" evidence="2">
    <location>
        <position position="97"/>
    </location>
</feature>
<keyword evidence="3" id="KW-1185">Reference proteome</keyword>
<gene>
    <name evidence="2" type="ORF">PCOR1329_LOCUS58788</name>
</gene>
<sequence length="97" mass="9963">GGRPLRGHRLRGRKLPPVAQRPRGRAGGEAEGARGEGRPAKAAEGRARRGVARAGGPLWAGVRVRVEGRGGPEHGVRPVGLVGPDRQVVHGGPGQAV</sequence>
<comment type="caution">
    <text evidence="2">The sequence shown here is derived from an EMBL/GenBank/DDBJ whole genome shotgun (WGS) entry which is preliminary data.</text>
</comment>
<reference evidence="2" key="1">
    <citation type="submission" date="2023-10" db="EMBL/GenBank/DDBJ databases">
        <authorList>
            <person name="Chen Y."/>
            <person name="Shah S."/>
            <person name="Dougan E. K."/>
            <person name="Thang M."/>
            <person name="Chan C."/>
        </authorList>
    </citation>
    <scope>NUCLEOTIDE SEQUENCE [LARGE SCALE GENOMIC DNA]</scope>
</reference>
<feature type="region of interest" description="Disordered" evidence="1">
    <location>
        <begin position="68"/>
        <end position="97"/>
    </location>
</feature>
<dbReference type="Proteomes" id="UP001189429">
    <property type="component" value="Unassembled WGS sequence"/>
</dbReference>
<feature type="non-terminal residue" evidence="2">
    <location>
        <position position="1"/>
    </location>
</feature>
<accession>A0ABN9VL89</accession>